<evidence type="ECO:0000313" key="2">
    <source>
        <dbReference type="Proteomes" id="UP001519310"/>
    </source>
</evidence>
<gene>
    <name evidence="1" type="ORF">J2Z77_004182</name>
</gene>
<comment type="caution">
    <text evidence="1">The sequence shown here is derived from an EMBL/GenBank/DDBJ whole genome shotgun (WGS) entry which is preliminary data.</text>
</comment>
<evidence type="ECO:0008006" key="3">
    <source>
        <dbReference type="Google" id="ProtNLM"/>
    </source>
</evidence>
<sequence>MRPPAPRAEVEAWLRDNGWHPGHRDREAAEQLIEARVQDSVRQGFPLTPWGEVTDFVSRYAGLVFPMPRAPERKFVPNPTMGYADDAEDIVELATDLGRKLFPVGYETVEAGIVLMDDIGRFFYLHHTGPYFLGKDEAQALSSLMRGDQDEVDAYYV</sequence>
<dbReference type="Pfam" id="PF14433">
    <property type="entry name" value="SUKH-3"/>
    <property type="match status" value="1"/>
</dbReference>
<evidence type="ECO:0000313" key="1">
    <source>
        <dbReference type="EMBL" id="MBP2038375.1"/>
    </source>
</evidence>
<accession>A0ABS4L8C8</accession>
<organism evidence="1 2">
    <name type="scientific">Streptomyces avidinii</name>
    <dbReference type="NCBI Taxonomy" id="1895"/>
    <lineage>
        <taxon>Bacteria</taxon>
        <taxon>Bacillati</taxon>
        <taxon>Actinomycetota</taxon>
        <taxon>Actinomycetes</taxon>
        <taxon>Kitasatosporales</taxon>
        <taxon>Streptomycetaceae</taxon>
        <taxon>Streptomyces</taxon>
    </lineage>
</organism>
<dbReference type="Proteomes" id="UP001519310">
    <property type="component" value="Unassembled WGS sequence"/>
</dbReference>
<dbReference type="RefSeq" id="WP_189971470.1">
    <property type="nucleotide sequence ID" value="NZ_BMVL01000008.1"/>
</dbReference>
<proteinExistence type="predicted"/>
<dbReference type="InterPro" id="IPR025850">
    <property type="entry name" value="SUKH-3"/>
</dbReference>
<reference evidence="1 2" key="1">
    <citation type="submission" date="2021-03" db="EMBL/GenBank/DDBJ databases">
        <title>Genomic Encyclopedia of Type Strains, Phase IV (KMG-IV): sequencing the most valuable type-strain genomes for metagenomic binning, comparative biology and taxonomic classification.</title>
        <authorList>
            <person name="Goeker M."/>
        </authorList>
    </citation>
    <scope>NUCLEOTIDE SEQUENCE [LARGE SCALE GENOMIC DNA]</scope>
    <source>
        <strain evidence="1 2">DSM 40526</strain>
    </source>
</reference>
<keyword evidence="2" id="KW-1185">Reference proteome</keyword>
<dbReference type="EMBL" id="JAGGLQ010000007">
    <property type="protein sequence ID" value="MBP2038375.1"/>
    <property type="molecule type" value="Genomic_DNA"/>
</dbReference>
<name>A0ABS4L8C8_STRAV</name>
<protein>
    <recommendedName>
        <fullName evidence="3">SUKH-3 immunity protein of toxin-antitoxin system</fullName>
    </recommendedName>
</protein>